<reference evidence="1" key="1">
    <citation type="submission" date="2022-12" db="EMBL/GenBank/DDBJ databases">
        <title>Gycomyces niveus sp.nov., a novel actinomycete isolated from soil in Shouguang.</title>
        <authorList>
            <person name="Yang X."/>
        </authorList>
    </citation>
    <scope>NUCLEOTIDE SEQUENCE</scope>
    <source>
        <strain evidence="1">DSM 44724</strain>
    </source>
</reference>
<evidence type="ECO:0000313" key="2">
    <source>
        <dbReference type="EMBL" id="MDR7337450.1"/>
    </source>
</evidence>
<reference evidence="2 4" key="2">
    <citation type="submission" date="2023-07" db="EMBL/GenBank/DDBJ databases">
        <title>Sequencing the genomes of 1000 actinobacteria strains.</title>
        <authorList>
            <person name="Klenk H.-P."/>
        </authorList>
    </citation>
    <scope>NUCLEOTIDE SEQUENCE [LARGE SCALE GENOMIC DNA]</scope>
    <source>
        <strain evidence="2 4">DSM 44724</strain>
    </source>
</reference>
<evidence type="ECO:0000313" key="1">
    <source>
        <dbReference type="EMBL" id="MDA1387817.1"/>
    </source>
</evidence>
<dbReference type="Proteomes" id="UP001145799">
    <property type="component" value="Unassembled WGS sequence"/>
</dbReference>
<dbReference type="RefSeq" id="WP_270124311.1">
    <property type="nucleotide sequence ID" value="NZ_BAAAOM010000002.1"/>
</dbReference>
<protein>
    <submittedName>
        <fullName evidence="1">Uncharacterized protein</fullName>
    </submittedName>
</protein>
<dbReference type="Proteomes" id="UP001183604">
    <property type="component" value="Unassembled WGS sequence"/>
</dbReference>
<accession>A0A9X3PR96</accession>
<evidence type="ECO:0000313" key="4">
    <source>
        <dbReference type="Proteomes" id="UP001183604"/>
    </source>
</evidence>
<name>A0A9X3PR96_9ACTN</name>
<dbReference type="AlphaFoldDB" id="A0A9X3PR96"/>
<keyword evidence="4" id="KW-1185">Reference proteome</keyword>
<comment type="caution">
    <text evidence="1">The sequence shown here is derived from an EMBL/GenBank/DDBJ whole genome shotgun (WGS) entry which is preliminary data.</text>
</comment>
<gene>
    <name evidence="2" type="ORF">J2S69_001169</name>
    <name evidence="1" type="ORF">O2L01_22685</name>
</gene>
<sequence>MTPRLCFLLLDHKGDEYFHDLVAGLRRFCPADIVWYDAGRIGGNRYTDGVPRLAASRPLEYAKEAPFFLDAFEWAAQHDYDYLVNVETDMAFVNHGYADFLARTMAECDYLAPRLEPHTPRTSRWRPYRSLRGELPELLGLLGIGHTHRAFNPGQVFSRAFVRAVLDAPFYGRLRDFVERNQQPGNSYSLPEVLMPTMAEALGLKLAGYPARHDAYNRYRPYHALKSVERAAAEGVHFVHPVRRDPDHPARRFVRSLTSPVHS</sequence>
<organism evidence="1 3">
    <name type="scientific">Glycomyces lechevalierae</name>
    <dbReference type="NCBI Taxonomy" id="256034"/>
    <lineage>
        <taxon>Bacteria</taxon>
        <taxon>Bacillati</taxon>
        <taxon>Actinomycetota</taxon>
        <taxon>Actinomycetes</taxon>
        <taxon>Glycomycetales</taxon>
        <taxon>Glycomycetaceae</taxon>
        <taxon>Glycomyces</taxon>
    </lineage>
</organism>
<proteinExistence type="predicted"/>
<dbReference type="EMBL" id="JAPZVQ010000019">
    <property type="protein sequence ID" value="MDA1387817.1"/>
    <property type="molecule type" value="Genomic_DNA"/>
</dbReference>
<dbReference type="EMBL" id="JAVDYD010000001">
    <property type="protein sequence ID" value="MDR7337450.1"/>
    <property type="molecule type" value="Genomic_DNA"/>
</dbReference>
<evidence type="ECO:0000313" key="3">
    <source>
        <dbReference type="Proteomes" id="UP001145799"/>
    </source>
</evidence>